<proteinExistence type="predicted"/>
<dbReference type="InterPro" id="IPR001119">
    <property type="entry name" value="SLH_dom"/>
</dbReference>
<feature type="domain" description="SLH" evidence="1">
    <location>
        <begin position="1976"/>
        <end position="2036"/>
    </location>
</feature>
<dbReference type="PROSITE" id="PS51272">
    <property type="entry name" value="SLH"/>
    <property type="match status" value="3"/>
</dbReference>
<dbReference type="KEGG" id="cohn:KCTCHS21_50480"/>
<feature type="domain" description="SLH" evidence="1">
    <location>
        <begin position="1912"/>
        <end position="1975"/>
    </location>
</feature>
<dbReference type="EMBL" id="AP019400">
    <property type="protein sequence ID" value="BBI35649.1"/>
    <property type="molecule type" value="Genomic_DNA"/>
</dbReference>
<dbReference type="InterPro" id="IPR026876">
    <property type="entry name" value="Fn3_assoc_repeat"/>
</dbReference>
<dbReference type="Pfam" id="PF00395">
    <property type="entry name" value="SLH"/>
    <property type="match status" value="3"/>
</dbReference>
<dbReference type="InterPro" id="IPR016195">
    <property type="entry name" value="Pol/histidinol_Pase-like"/>
</dbReference>
<evidence type="ECO:0000313" key="3">
    <source>
        <dbReference type="Proteomes" id="UP000289856"/>
    </source>
</evidence>
<dbReference type="Pfam" id="PF13287">
    <property type="entry name" value="Fn3_assoc"/>
    <property type="match status" value="1"/>
</dbReference>
<evidence type="ECO:0000313" key="2">
    <source>
        <dbReference type="EMBL" id="BBI35649.1"/>
    </source>
</evidence>
<dbReference type="InterPro" id="IPR051465">
    <property type="entry name" value="Cell_Envelope_Struct_Comp"/>
</dbReference>
<gene>
    <name evidence="2" type="ORF">KCTCHS21_50480</name>
</gene>
<name>A0A3T1DC30_9BACL</name>
<sequence>MPTLPVATVSAAIDASNKSVENPPQAIVGKTDVATWSYGTLADVTAANGDFVATSGYYKTLTSSNSTLQLFKNVSSVNTKVTTGFTFTSSMMTSSGFNGQTDKEYWYIKTSSAGFKDLIFNFSARSSGTGPRDFNTEWSTNGTDWTVFGTPVGTTPPTYIVKIESTSGEQFGMVLPAGAANQDTLYIRVIQKSEVSQANGTVASTGTSSINNIQLYGTKDPAFTTPAVTASPDTAGAILDVTPITLSNTDSNAQIFYTTDGTAPTTTVGGSTKLYTAPFTALSEGGFTGTNPFVVKAVAKSPTHLSSDTVTLSFNQQTVTSNADAKNLATGQYALVKGIGTYLNGNTTLYIQDGMNAGSGLVIYKSGANFSSYVGKEIYVYGKTSPYNGLMEIVPDDVAANVVVRNPNPTPPTPTKIMFSQLADRTYEGMLVAFDTVKLDNVTSTGASYYNHTVSQAGIPFTLRSTAITSSVGNNGTYVNITKAVASYNTATGYNGVHLYSGDSADLVAATAPTVEFMTASVPSGTALPLNSKVTLATVTTGATITYSLNGGTPVTSTGKSVDITFDAFQNGTATITATASDGTYTTASQTFTYTQIKAANVIASPGSSAITAATAITLSSATAGSSVLYSVYKNSYSTTDGTLVGTANQTYTGPIVLDASYFPVRIVAKATLINYLDSDPSTFAYTTKKATGDEKNYYGSLHAHTLNSDGQGTLAEAYTYARDQGKFDFFIVTDHSNSFDSATYNVTTDRNINNYNDTNTAWLAGKKAATDAATPAYVTDYGYEMTWSGGPGHMNTFNTTGFVSRNNATLNSKTSDAGLQTYYQMLKGTPGSISMLNHPGATFGNFANFGYHDNAIDDKVTLVEAGNGEGAVGSGGYFRSVDQFILALDKGWHVAPTNNGDNHKKGWGTSNTAATVVYTNDFSLSGIYTALHDRSVWSTENRDLDVTYHLNDGTETYSMGAILNAPPATANITVTATNKNPGTSTSNIASVQLISSGGKIVNKQTYPVGTSNVDYTYSMTAPSAGYYFVIITDNQGFLAVTAPIWLGSAPKVGITSVSNSSVMPVTTEALNLTTEFFNSESAPVTLKSISYTVDGDSTANKTYTPGISIASSGVAKHVFSYTPTTTGTKIVTISAVITVNGDDKAFTTTSTMKVVDINSVVFVGLDASHGNEYVSGGSYPNSMSNMMTLAGSNSVRVVQLNTSSELIAAASNPKYKMIILNAPTRKNVAPWPIPTNYTATEIAALKAFSENGNTLVLGNIADYAELNNADPSSPKKHMSELQNEVLAAIGSTLRTSDDQVMDDDKNGGQAFRLYPTEFNMANPLLKGVVEGQTYSQYSGSTIYAVDKATGERTSTLPATVSPLVFGFPTTYSSESDNDNFGYGTTMPTFPYVTVGTYKTDKGISNLQGLYIPKYVNPNSKVATNPEEKLLAASETVTHANGKTSLVVVAGGSFMSNFEIQVTLDNAGTLPYANYNLMDNLYKLVNPITITSIADAKNLPDGTDVIIEATTTSEVNTQVANPNTNKGFFDSIYAQDATGGINLFPVASGIQVGQKVRFEGTISHYQGEVQLNVTNKKFTVLNSTINKLDPTDLTTLASMSSDNTGLLVRTEGIVSNVYKETDGTIDQFTIDDGSGPATVFINGYITSGTTLPFITDGARVSVVGLASIGEVFSDSDMHPRIRVRDRSEIVNVSLTVDKTVLNTAITGAQTLLGSKTVGAADGNVSQAGHDALQNAIKAAIAVQSNANATQAQVDAQVSALATATITFNNAIINLTVNKTQLNTAITGAQTLLGSKTVGAANGNVSQAGHDALQNAITAAIAVQSNANATQAQVDAQVSALKTATITFNNAIIKNNNDNGGGGGSTPTTPPATPITLPTVPTLTQPILSTALLVDAQALQQKIKDVLHQNASQPVVFQDVLATSWSANAVNVAARLGIVAGKPDGNFHGGDNVTRAEFALMIVRALGLDTSNATSKGTFSDTKGHWAEGAINVLKQAGILTGVGDGSFKPNQQISRAEISAILARVMQMVPASTSSFSDTSSSWASQYIEQLHNAGIISGTGKNQFQPNAHATRDQSVAMILRMLNKTLNLGLDL</sequence>
<reference evidence="2 3" key="1">
    <citation type="submission" date="2019-01" db="EMBL/GenBank/DDBJ databases">
        <title>Complete genome sequence of Cohnella hallensis HS21 isolated from Korean fir (Abies koreana) rhizospheric soil.</title>
        <authorList>
            <person name="Jiang L."/>
            <person name="Kang S.W."/>
            <person name="Kim S."/>
            <person name="Jung J."/>
            <person name="Kim C.Y."/>
            <person name="Kim D.H."/>
            <person name="Kim S.W."/>
            <person name="Lee J."/>
        </authorList>
    </citation>
    <scope>NUCLEOTIDE SEQUENCE [LARGE SCALE GENOMIC DNA]</scope>
    <source>
        <strain evidence="2 3">HS21</strain>
    </source>
</reference>
<evidence type="ECO:0000259" key="1">
    <source>
        <dbReference type="PROSITE" id="PS51272"/>
    </source>
</evidence>
<protein>
    <recommendedName>
        <fullName evidence="1">SLH domain-containing protein</fullName>
    </recommendedName>
</protein>
<dbReference type="PANTHER" id="PTHR43308">
    <property type="entry name" value="OUTER MEMBRANE PROTEIN ALPHA-RELATED"/>
    <property type="match status" value="1"/>
</dbReference>
<organism evidence="2 3">
    <name type="scientific">Cohnella abietis</name>
    <dbReference type="NCBI Taxonomy" id="2507935"/>
    <lineage>
        <taxon>Bacteria</taxon>
        <taxon>Bacillati</taxon>
        <taxon>Bacillota</taxon>
        <taxon>Bacilli</taxon>
        <taxon>Bacillales</taxon>
        <taxon>Paenibacillaceae</taxon>
        <taxon>Cohnella</taxon>
    </lineage>
</organism>
<dbReference type="Proteomes" id="UP000289856">
    <property type="component" value="Chromosome"/>
</dbReference>
<feature type="domain" description="SLH" evidence="1">
    <location>
        <begin position="2037"/>
        <end position="2094"/>
    </location>
</feature>
<keyword evidence="3" id="KW-1185">Reference proteome</keyword>
<accession>A0A3T1DC30</accession>
<dbReference type="Gene3D" id="3.20.20.140">
    <property type="entry name" value="Metal-dependent hydrolases"/>
    <property type="match status" value="1"/>
</dbReference>
<dbReference type="PANTHER" id="PTHR43308:SF5">
    <property type="entry name" value="S-LAYER PROTEIN _ PEPTIDOGLYCAN ENDO-BETA-N-ACETYLGLUCOSAMINIDASE"/>
    <property type="match status" value="1"/>
</dbReference>
<dbReference type="SUPFAM" id="SSF89550">
    <property type="entry name" value="PHP domain-like"/>
    <property type="match status" value="1"/>
</dbReference>
<dbReference type="Gene3D" id="1.20.1270.90">
    <property type="entry name" value="AF1782-like"/>
    <property type="match status" value="2"/>
</dbReference>